<keyword evidence="7 8" id="KW-0472">Membrane</keyword>
<evidence type="ECO:0000256" key="8">
    <source>
        <dbReference type="SAM" id="Phobius"/>
    </source>
</evidence>
<comment type="similarity">
    <text evidence="2">Belongs to the GSP F family.</text>
</comment>
<evidence type="ECO:0000313" key="11">
    <source>
        <dbReference type="Proteomes" id="UP000478571"/>
    </source>
</evidence>
<dbReference type="InterPro" id="IPR003004">
    <property type="entry name" value="GspF/PilC"/>
</dbReference>
<evidence type="ECO:0000259" key="9">
    <source>
        <dbReference type="Pfam" id="PF00482"/>
    </source>
</evidence>
<evidence type="ECO:0000313" key="10">
    <source>
        <dbReference type="EMBL" id="MYM59445.1"/>
    </source>
</evidence>
<evidence type="ECO:0000256" key="7">
    <source>
        <dbReference type="ARBA" id="ARBA00023136"/>
    </source>
</evidence>
<feature type="transmembrane region" description="Helical" evidence="8">
    <location>
        <begin position="166"/>
        <end position="192"/>
    </location>
</feature>
<feature type="transmembrane region" description="Helical" evidence="8">
    <location>
        <begin position="377"/>
        <end position="397"/>
    </location>
</feature>
<dbReference type="FunFam" id="1.20.81.30:FF:000001">
    <property type="entry name" value="Type II secretion system protein F"/>
    <property type="match status" value="2"/>
</dbReference>
<feature type="domain" description="Type II secretion system protein GspF" evidence="9">
    <location>
        <begin position="71"/>
        <end position="193"/>
    </location>
</feature>
<evidence type="ECO:0000256" key="4">
    <source>
        <dbReference type="ARBA" id="ARBA00022519"/>
    </source>
</evidence>
<dbReference type="Proteomes" id="UP000478571">
    <property type="component" value="Unassembled WGS sequence"/>
</dbReference>
<proteinExistence type="inferred from homology"/>
<dbReference type="RefSeq" id="WP_160929220.1">
    <property type="nucleotide sequence ID" value="NZ_WWEU01000003.1"/>
</dbReference>
<dbReference type="Gene3D" id="1.20.81.30">
    <property type="entry name" value="Type II secretion system (T2SS), domain F"/>
    <property type="match status" value="2"/>
</dbReference>
<accession>A0A6L8LUL6</accession>
<evidence type="ECO:0000256" key="1">
    <source>
        <dbReference type="ARBA" id="ARBA00004429"/>
    </source>
</evidence>
<dbReference type="InterPro" id="IPR018076">
    <property type="entry name" value="T2SS_GspF_dom"/>
</dbReference>
<feature type="domain" description="Type II secretion system protein GspF" evidence="9">
    <location>
        <begin position="274"/>
        <end position="396"/>
    </location>
</feature>
<sequence length="405" mass="45688">MSAPKLSRYYWCGFSSNDQKQQGTMLAISRSQVLAYLDDQGIDVSFILKRRLPGYRQIRERVHAKEVTLLTRQWASMIDAGIPITTSLKLIANNLSKAGIRSVIWLIRQKLESGLSVTQTLKESSTHFDSLYLAIIHAGESSGRLAESLRRIATHREKIEYIRSKAVGASIYPCLVFGTAWLVTILMLTQVIPELERMFESYNAPLPWFTQQIINLSQTTINYGLHTALGFILLIVSIRLGYRHSITWKKKLDRMKLQIPVFGKLYRLACLSQFIRTLATCFDSGLPITPSLHAAAQTFDNTFYQTAMYTVTQEVDSGVPIHQAMRSSGAFDEFIMQMVMLGEESGRLAEMLNRVADDCENEIEKIIDYLSRAIEPIVIVVLGTIVASLVTAMYLPIFNLVNVMS</sequence>
<evidence type="ECO:0000256" key="3">
    <source>
        <dbReference type="ARBA" id="ARBA00022475"/>
    </source>
</evidence>
<keyword evidence="3" id="KW-1003">Cell membrane</keyword>
<gene>
    <name evidence="10" type="ORF">GTG28_09445</name>
</gene>
<keyword evidence="6 8" id="KW-1133">Transmembrane helix</keyword>
<evidence type="ECO:0000256" key="2">
    <source>
        <dbReference type="ARBA" id="ARBA00005745"/>
    </source>
</evidence>
<reference evidence="10 11" key="1">
    <citation type="submission" date="2020-01" db="EMBL/GenBank/DDBJ databases">
        <title>Draft Genome Sequence of Vibrio sp. strain OCN044, Isolated from a Healthy Coral at Palmyra Atoll.</title>
        <authorList>
            <person name="Videau P."/>
            <person name="Loughran R."/>
            <person name="Esquivel A."/>
            <person name="Deadmond M."/>
            <person name="Paddock B.E."/>
            <person name="Saw J.H."/>
            <person name="Ushijima B."/>
        </authorList>
    </citation>
    <scope>NUCLEOTIDE SEQUENCE [LARGE SCALE GENOMIC DNA]</scope>
    <source>
        <strain evidence="10 11">OCN044</strain>
    </source>
</reference>
<evidence type="ECO:0000256" key="6">
    <source>
        <dbReference type="ARBA" id="ARBA00022989"/>
    </source>
</evidence>
<dbReference type="PANTHER" id="PTHR30012:SF7">
    <property type="entry name" value="PROTEIN TRANSPORT PROTEIN HOFC HOMOLOG"/>
    <property type="match status" value="1"/>
</dbReference>
<comment type="caution">
    <text evidence="10">The sequence shown here is derived from an EMBL/GenBank/DDBJ whole genome shotgun (WGS) entry which is preliminary data.</text>
</comment>
<feature type="transmembrane region" description="Helical" evidence="8">
    <location>
        <begin position="223"/>
        <end position="242"/>
    </location>
</feature>
<evidence type="ECO:0000256" key="5">
    <source>
        <dbReference type="ARBA" id="ARBA00022692"/>
    </source>
</evidence>
<keyword evidence="4" id="KW-0997">Cell inner membrane</keyword>
<dbReference type="AlphaFoldDB" id="A0A6L8LUL6"/>
<dbReference type="GO" id="GO:0005886">
    <property type="term" value="C:plasma membrane"/>
    <property type="evidence" value="ECO:0007669"/>
    <property type="project" value="UniProtKB-SubCell"/>
</dbReference>
<dbReference type="GO" id="GO:0015628">
    <property type="term" value="P:protein secretion by the type II secretion system"/>
    <property type="evidence" value="ECO:0007669"/>
    <property type="project" value="TreeGrafter"/>
</dbReference>
<keyword evidence="11" id="KW-1185">Reference proteome</keyword>
<dbReference type="Pfam" id="PF00482">
    <property type="entry name" value="T2SSF"/>
    <property type="match status" value="2"/>
</dbReference>
<name>A0A6L8LUL6_9VIBR</name>
<dbReference type="PRINTS" id="PR00812">
    <property type="entry name" value="BCTERIALGSPF"/>
</dbReference>
<dbReference type="InterPro" id="IPR042094">
    <property type="entry name" value="T2SS_GspF_sf"/>
</dbReference>
<protein>
    <submittedName>
        <fullName evidence="10">Type II secretion system F family protein</fullName>
    </submittedName>
</protein>
<comment type="subcellular location">
    <subcellularLocation>
        <location evidence="1">Cell inner membrane</location>
        <topology evidence="1">Multi-pass membrane protein</topology>
    </subcellularLocation>
</comment>
<dbReference type="PANTHER" id="PTHR30012">
    <property type="entry name" value="GENERAL SECRETION PATHWAY PROTEIN"/>
    <property type="match status" value="1"/>
</dbReference>
<keyword evidence="5 8" id="KW-0812">Transmembrane</keyword>
<dbReference type="EMBL" id="WWEU01000003">
    <property type="protein sequence ID" value="MYM59445.1"/>
    <property type="molecule type" value="Genomic_DNA"/>
</dbReference>
<organism evidence="10 11">
    <name type="scientific">Vibrio tetraodonis subsp. pristinus</name>
    <dbReference type="NCBI Taxonomy" id="2695891"/>
    <lineage>
        <taxon>Bacteria</taxon>
        <taxon>Pseudomonadati</taxon>
        <taxon>Pseudomonadota</taxon>
        <taxon>Gammaproteobacteria</taxon>
        <taxon>Vibrionales</taxon>
        <taxon>Vibrionaceae</taxon>
        <taxon>Vibrio</taxon>
    </lineage>
</organism>